<dbReference type="GO" id="GO:0051539">
    <property type="term" value="F:4 iron, 4 sulfur cluster binding"/>
    <property type="evidence" value="ECO:0007669"/>
    <property type="project" value="UniProtKB-UniRule"/>
</dbReference>
<comment type="function">
    <text evidence="8">Catalyzes the complex heterocyclic radical-mediated conversion of 6-carboxy-5,6,7,8-tetrahydropterin (CPH4) to 7-carboxy-7-deazaguanine (CDG), a step common to the biosynthetic pathways of all 7-deazapurine-containing compounds.</text>
</comment>
<comment type="pathway">
    <text evidence="8">Purine metabolism; 7-cyano-7-deazaguanine biosynthesis.</text>
</comment>
<comment type="catalytic activity">
    <reaction evidence="8">
        <text>6-carboxy-5,6,7,8-tetrahydropterin + H(+) = 7-carboxy-7-carbaguanine + NH4(+)</text>
        <dbReference type="Rhea" id="RHEA:27974"/>
        <dbReference type="ChEBI" id="CHEBI:15378"/>
        <dbReference type="ChEBI" id="CHEBI:28938"/>
        <dbReference type="ChEBI" id="CHEBI:61032"/>
        <dbReference type="ChEBI" id="CHEBI:61036"/>
        <dbReference type="EC" id="4.3.99.3"/>
    </reaction>
</comment>
<comment type="cofactor">
    <cofactor evidence="8">
        <name>[4Fe-4S] cluster</name>
        <dbReference type="ChEBI" id="CHEBI:49883"/>
    </cofactor>
    <text evidence="8">Binds 1 [4Fe-4S] cluster. The cluster is coordinated with 3 cysteines and an exchangeable S-adenosyl-L-methionine.</text>
</comment>
<feature type="binding site" evidence="8">
    <location>
        <position position="79"/>
    </location>
    <ligand>
        <name>S-adenosyl-L-methionine</name>
        <dbReference type="ChEBI" id="CHEBI:59789"/>
    </ligand>
</feature>
<keyword evidence="8" id="KW-0671">Queuosine biosynthesis</keyword>
<proteinExistence type="inferred from homology"/>
<dbReference type="PIRSF" id="PIRSF000370">
    <property type="entry name" value="QueE"/>
    <property type="match status" value="1"/>
</dbReference>
<evidence type="ECO:0000256" key="3">
    <source>
        <dbReference type="ARBA" id="ARBA00022723"/>
    </source>
</evidence>
<dbReference type="Gene3D" id="3.20.20.70">
    <property type="entry name" value="Aldolase class I"/>
    <property type="match status" value="1"/>
</dbReference>
<feature type="binding site" evidence="8">
    <location>
        <begin position="122"/>
        <end position="124"/>
    </location>
    <ligand>
        <name>S-adenosyl-L-methionine</name>
        <dbReference type="ChEBI" id="CHEBI:59789"/>
    </ligand>
</feature>
<dbReference type="CDD" id="cd01335">
    <property type="entry name" value="Radical_SAM"/>
    <property type="match status" value="1"/>
</dbReference>
<dbReference type="EMBL" id="AP018316">
    <property type="protein sequence ID" value="BAZ84053.1"/>
    <property type="molecule type" value="Genomic_DNA"/>
</dbReference>
<evidence type="ECO:0000256" key="8">
    <source>
        <dbReference type="HAMAP-Rule" id="MF_00917"/>
    </source>
</evidence>
<keyword evidence="2 8" id="KW-0949">S-adenosyl-L-methionine</keyword>
<sequence length="208" mass="23673">MSFSEIKLPIHETFQSTVQGEGYWTGCLVDFIRLSGCPVACPWCDTGYADPRANLPRIERPIAELLGEIKSPRVVITGGEPFIHKHLPELVQALLVADKLVSIETSGSFWQEVSPPAWITLSPKEHLNAKYPVQSQFWSRANEVKIIIETGREIDFYEKYLSTHPNLLVYLQPEWNSSSKSLPLILQILQQKPDYRLSLQTHKYIGVQ</sequence>
<feature type="binding site" evidence="8">
    <location>
        <position position="37"/>
    </location>
    <ligand>
        <name>[4Fe-4S] cluster</name>
        <dbReference type="ChEBI" id="CHEBI:49883"/>
        <note>4Fe-4S-S-AdoMet</note>
    </ligand>
</feature>
<dbReference type="GO" id="GO:0016840">
    <property type="term" value="F:carbon-nitrogen lyase activity"/>
    <property type="evidence" value="ECO:0007669"/>
    <property type="project" value="UniProtKB-UniRule"/>
</dbReference>
<keyword evidence="4 8" id="KW-0460">Magnesium</keyword>
<comment type="cofactor">
    <cofactor evidence="8">
        <name>Mg(2+)</name>
        <dbReference type="ChEBI" id="CHEBI:18420"/>
    </cofactor>
</comment>
<feature type="binding site" evidence="8">
    <location>
        <position position="41"/>
    </location>
    <ligand>
        <name>[4Fe-4S] cluster</name>
        <dbReference type="ChEBI" id="CHEBI:49883"/>
        <note>4Fe-4S-S-AdoMet</note>
    </ligand>
</feature>
<keyword evidence="6 8" id="KW-0411">Iron-sulfur</keyword>
<dbReference type="UniPathway" id="UPA00391"/>
<evidence type="ECO:0000256" key="5">
    <source>
        <dbReference type="ARBA" id="ARBA00023004"/>
    </source>
</evidence>
<comment type="subunit">
    <text evidence="8">Homodimer.</text>
</comment>
<keyword evidence="1 8" id="KW-0004">4Fe-4S</keyword>
<evidence type="ECO:0000256" key="6">
    <source>
        <dbReference type="ARBA" id="ARBA00023014"/>
    </source>
</evidence>
<protein>
    <recommendedName>
        <fullName evidence="8">7-carboxy-7-deazaguanine synthase</fullName>
        <shortName evidence="8">CDG synthase</shortName>
        <ecNumber evidence="8">4.3.99.3</ecNumber>
    </recommendedName>
    <alternativeName>
        <fullName evidence="8">Queuosine biosynthesis protein QueE</fullName>
    </alternativeName>
</protein>
<dbReference type="PANTHER" id="PTHR42836:SF1">
    <property type="entry name" value="7-CARBOXY-7-DEAZAGUANINE SYNTHASE"/>
    <property type="match status" value="1"/>
</dbReference>
<evidence type="ECO:0000259" key="9">
    <source>
        <dbReference type="PROSITE" id="PS51918"/>
    </source>
</evidence>
<dbReference type="InterPro" id="IPR013785">
    <property type="entry name" value="Aldolase_TIM"/>
</dbReference>
<dbReference type="GO" id="GO:1904047">
    <property type="term" value="F:S-adenosyl-L-methionine binding"/>
    <property type="evidence" value="ECO:0007669"/>
    <property type="project" value="UniProtKB-UniRule"/>
</dbReference>
<evidence type="ECO:0000256" key="4">
    <source>
        <dbReference type="ARBA" id="ARBA00022842"/>
    </source>
</evidence>
<feature type="binding site" evidence="8">
    <location>
        <begin position="18"/>
        <end position="20"/>
    </location>
    <ligand>
        <name>substrate</name>
    </ligand>
</feature>
<evidence type="ECO:0000313" key="11">
    <source>
        <dbReference type="Proteomes" id="UP000218702"/>
    </source>
</evidence>
<dbReference type="SUPFAM" id="SSF102114">
    <property type="entry name" value="Radical SAM enzymes"/>
    <property type="match status" value="1"/>
</dbReference>
<comment type="similarity">
    <text evidence="8">Belongs to the radical SAM superfamily. 7-carboxy-7-deazaguanine synthase family.</text>
</comment>
<dbReference type="HAMAP" id="MF_00917">
    <property type="entry name" value="QueE"/>
    <property type="match status" value="1"/>
</dbReference>
<dbReference type="GO" id="GO:0008616">
    <property type="term" value="P:tRNA queuosine(34) biosynthetic process"/>
    <property type="evidence" value="ECO:0007669"/>
    <property type="project" value="UniProtKB-UniRule"/>
</dbReference>
<dbReference type="PROSITE" id="PS51918">
    <property type="entry name" value="RADICAL_SAM"/>
    <property type="match status" value="1"/>
</dbReference>
<evidence type="ECO:0000313" key="10">
    <source>
        <dbReference type="EMBL" id="BAZ84053.1"/>
    </source>
</evidence>
<dbReference type="OrthoDB" id="9792276at2"/>
<dbReference type="RefSeq" id="WP_096662950.1">
    <property type="nucleotide sequence ID" value="NZ_AP018316.1"/>
</dbReference>
<evidence type="ECO:0000256" key="7">
    <source>
        <dbReference type="ARBA" id="ARBA00023239"/>
    </source>
</evidence>
<dbReference type="SFLD" id="SFLDS00029">
    <property type="entry name" value="Radical_SAM"/>
    <property type="match status" value="1"/>
</dbReference>
<accession>A0A1Z4UXZ5</accession>
<comment type="cofactor">
    <cofactor evidence="8">
        <name>S-adenosyl-L-methionine</name>
        <dbReference type="ChEBI" id="CHEBI:59789"/>
    </cofactor>
    <text evidence="8">Binds 1 S-adenosyl-L-methionine per subunit.</text>
</comment>
<feature type="binding site" evidence="8">
    <location>
        <begin position="43"/>
        <end position="45"/>
    </location>
    <ligand>
        <name>S-adenosyl-L-methionine</name>
        <dbReference type="ChEBI" id="CHEBI:59789"/>
    </ligand>
</feature>
<feature type="binding site" evidence="8">
    <location>
        <position position="77"/>
    </location>
    <ligand>
        <name>substrate</name>
    </ligand>
</feature>
<feature type="domain" description="Radical SAM core" evidence="9">
    <location>
        <begin position="24"/>
        <end position="208"/>
    </location>
</feature>
<name>A0A1Z4UXZ5_9CYAN</name>
<dbReference type="Proteomes" id="UP000218702">
    <property type="component" value="Chromosome"/>
</dbReference>
<keyword evidence="5 8" id="KW-0408">Iron</keyword>
<organism evidence="10 11">
    <name type="scientific">Dolichospermum compactum NIES-806</name>
    <dbReference type="NCBI Taxonomy" id="1973481"/>
    <lineage>
        <taxon>Bacteria</taxon>
        <taxon>Bacillati</taxon>
        <taxon>Cyanobacteriota</taxon>
        <taxon>Cyanophyceae</taxon>
        <taxon>Nostocales</taxon>
        <taxon>Aphanizomenonaceae</taxon>
        <taxon>Dolichospermum</taxon>
        <taxon>Dolichospermum compactum</taxon>
    </lineage>
</organism>
<dbReference type="Pfam" id="PF04055">
    <property type="entry name" value="Radical_SAM"/>
    <property type="match status" value="1"/>
</dbReference>
<evidence type="ECO:0000256" key="1">
    <source>
        <dbReference type="ARBA" id="ARBA00022485"/>
    </source>
</evidence>
<dbReference type="InterPro" id="IPR007197">
    <property type="entry name" value="rSAM"/>
</dbReference>
<reference evidence="10 11" key="1">
    <citation type="submission" date="2017-06" db="EMBL/GenBank/DDBJ databases">
        <title>Genome sequencing of cyanobaciteial culture collection at National Institute for Environmental Studies (NIES).</title>
        <authorList>
            <person name="Hirose Y."/>
            <person name="Shimura Y."/>
            <person name="Fujisawa T."/>
            <person name="Nakamura Y."/>
            <person name="Kawachi M."/>
        </authorList>
    </citation>
    <scope>NUCLEOTIDE SEQUENCE [LARGE SCALE GENOMIC DNA]</scope>
    <source>
        <strain evidence="10 11">NIES-806</strain>
    </source>
</reference>
<gene>
    <name evidence="8" type="primary">queE</name>
    <name evidence="10" type="ORF">NIES806_02330</name>
</gene>
<feature type="binding site" evidence="8">
    <location>
        <position position="46"/>
    </location>
    <ligand>
        <name>Mg(2+)</name>
        <dbReference type="ChEBI" id="CHEBI:18420"/>
    </ligand>
</feature>
<dbReference type="InterPro" id="IPR024924">
    <property type="entry name" value="7-CO-7-deazaguanine_synth-like"/>
</dbReference>
<evidence type="ECO:0000256" key="2">
    <source>
        <dbReference type="ARBA" id="ARBA00022691"/>
    </source>
</evidence>
<dbReference type="EC" id="4.3.99.3" evidence="8"/>
<keyword evidence="3 8" id="KW-0479">Metal-binding</keyword>
<dbReference type="InterPro" id="IPR058240">
    <property type="entry name" value="rSAM_sf"/>
</dbReference>
<keyword evidence="7 8" id="KW-0456">Lyase</keyword>
<dbReference type="KEGG" id="dcm:NIES806_02330"/>
<dbReference type="AlphaFoldDB" id="A0A1Z4UXZ5"/>
<feature type="binding site" evidence="8">
    <location>
        <position position="33"/>
    </location>
    <ligand>
        <name>substrate</name>
    </ligand>
</feature>
<dbReference type="PANTHER" id="PTHR42836">
    <property type="entry name" value="7-CARBOXY-7-DEAZAGUANINE SYNTHASE"/>
    <property type="match status" value="1"/>
</dbReference>
<dbReference type="GO" id="GO:0000287">
    <property type="term" value="F:magnesium ion binding"/>
    <property type="evidence" value="ECO:0007669"/>
    <property type="project" value="UniProtKB-UniRule"/>
</dbReference>
<keyword evidence="11" id="KW-1185">Reference proteome</keyword>
<feature type="binding site" evidence="8">
    <location>
        <position position="44"/>
    </location>
    <ligand>
        <name>[4Fe-4S] cluster</name>
        <dbReference type="ChEBI" id="CHEBI:49883"/>
        <note>4Fe-4S-S-AdoMet</note>
    </ligand>
</feature>
<comment type="caution">
    <text evidence="8">Lacks conserved residue(s) required for the propagation of feature annotation.</text>
</comment>